<sequence length="190" mass="20700">MSTPVLPVRPVRPRIPAPELLERAAEYGFPVRDVNDVWLTRDGDLVISSGAGVEHICVPEDRPDGAGQHGVLLHRAAPGYAEPRGSRKFVPRDTGPVNEPWTIADLEWAGRQLVAPAAEGIADGFGGFRSWLFAEDDAPVRAYRLWQEIAKRNRGGITMAEAVANFPTAALCRQLIADSRWLSVDEAAAL</sequence>
<dbReference type="RefSeq" id="WP_141952345.1">
    <property type="nucleotide sequence ID" value="NZ_VFOZ01000001.1"/>
</dbReference>
<accession>A0A543CCE9</accession>
<evidence type="ECO:0000313" key="2">
    <source>
        <dbReference type="Proteomes" id="UP000316096"/>
    </source>
</evidence>
<dbReference type="AlphaFoldDB" id="A0A543CCE9"/>
<keyword evidence="2" id="KW-1185">Reference proteome</keyword>
<evidence type="ECO:0000313" key="1">
    <source>
        <dbReference type="EMBL" id="TQL94768.1"/>
    </source>
</evidence>
<reference evidence="1 2" key="1">
    <citation type="submission" date="2019-06" db="EMBL/GenBank/DDBJ databases">
        <title>Sequencing the genomes of 1000 actinobacteria strains.</title>
        <authorList>
            <person name="Klenk H.-P."/>
        </authorList>
    </citation>
    <scope>NUCLEOTIDE SEQUENCE [LARGE SCALE GENOMIC DNA]</scope>
    <source>
        <strain evidence="1 2">DSM 102200</strain>
    </source>
</reference>
<protein>
    <submittedName>
        <fullName evidence="1">Uncharacterized protein</fullName>
    </submittedName>
</protein>
<gene>
    <name evidence="1" type="ORF">FB559_0250</name>
</gene>
<organism evidence="1 2">
    <name type="scientific">Actinoallomurus bryophytorum</name>
    <dbReference type="NCBI Taxonomy" id="1490222"/>
    <lineage>
        <taxon>Bacteria</taxon>
        <taxon>Bacillati</taxon>
        <taxon>Actinomycetota</taxon>
        <taxon>Actinomycetes</taxon>
        <taxon>Streptosporangiales</taxon>
        <taxon>Thermomonosporaceae</taxon>
        <taxon>Actinoallomurus</taxon>
    </lineage>
</organism>
<proteinExistence type="predicted"/>
<comment type="caution">
    <text evidence="1">The sequence shown here is derived from an EMBL/GenBank/DDBJ whole genome shotgun (WGS) entry which is preliminary data.</text>
</comment>
<dbReference type="Proteomes" id="UP000316096">
    <property type="component" value="Unassembled WGS sequence"/>
</dbReference>
<dbReference type="EMBL" id="VFOZ01000001">
    <property type="protein sequence ID" value="TQL94768.1"/>
    <property type="molecule type" value="Genomic_DNA"/>
</dbReference>
<name>A0A543CCE9_9ACTN</name>